<reference evidence="3 4" key="1">
    <citation type="submission" date="2018-10" db="EMBL/GenBank/DDBJ databases">
        <title>Pan-genome distribution and transcriptional activeness of fungal secondary metabolism genes in Aspergillus section Fumigati.</title>
        <authorList>
            <person name="Takahashi H."/>
            <person name="Umemura M."/>
            <person name="Ninomiya A."/>
            <person name="Kusuya Y."/>
            <person name="Urayama S."/>
            <person name="Shimizu M."/>
            <person name="Watanabe A."/>
            <person name="Kamei K."/>
            <person name="Yaguchi T."/>
            <person name="Hagiwara D."/>
        </authorList>
    </citation>
    <scope>NUCLEOTIDE SEQUENCE [LARGE SCALE GENOMIC DNA]</scope>
    <source>
        <strain evidence="3 4">IFM 55266</strain>
    </source>
</reference>
<protein>
    <recommendedName>
        <fullName evidence="2">DUF7928 domain-containing protein</fullName>
    </recommendedName>
</protein>
<accession>A0A9P3B740</accession>
<keyword evidence="4" id="KW-1185">Reference proteome</keyword>
<dbReference type="RefSeq" id="XP_043156664.1">
    <property type="nucleotide sequence ID" value="XM_043300729.1"/>
</dbReference>
<feature type="region of interest" description="Disordered" evidence="1">
    <location>
        <begin position="1"/>
        <end position="35"/>
    </location>
</feature>
<feature type="compositionally biased region" description="Low complexity" evidence="1">
    <location>
        <begin position="55"/>
        <end position="68"/>
    </location>
</feature>
<dbReference type="OrthoDB" id="38531at2759"/>
<dbReference type="PANTHER" id="PTHR35408:SF2">
    <property type="entry name" value="GLYCOSYLTRANSFERASE 2-LIKE DOMAIN-CONTAINING PROTEIN"/>
    <property type="match status" value="1"/>
</dbReference>
<evidence type="ECO:0000313" key="4">
    <source>
        <dbReference type="Proteomes" id="UP001043456"/>
    </source>
</evidence>
<dbReference type="InterPro" id="IPR057688">
    <property type="entry name" value="DUF7928"/>
</dbReference>
<dbReference type="AlphaFoldDB" id="A0A9P3B740"/>
<proteinExistence type="predicted"/>
<comment type="caution">
    <text evidence="3">The sequence shown here is derived from an EMBL/GenBank/DDBJ whole genome shotgun (WGS) entry which is preliminary data.</text>
</comment>
<feature type="region of interest" description="Disordered" evidence="1">
    <location>
        <begin position="47"/>
        <end position="81"/>
    </location>
</feature>
<dbReference type="Proteomes" id="UP001043456">
    <property type="component" value="Unassembled WGS sequence"/>
</dbReference>
<sequence>MAVPAPDYGHELPTGSDAPDRLEQSAYMASRSPTPQLHTAELAQVLPPMTVQQKTSMSTSSRRSGTPSLHPTSELEEEDNPYMMTKSLARRATLLGWFDHSNPNPAENPSSVCVAIKLPDDAYSFHPAVISPGLAKAIKRLDETAVVALSSRVTARTIATIATDQKSFVVESTSARIPVIPTLDDVDVNLTHYSRACIVLDEKIVLVWSHDASGLLNIAHDVEMQLGGQSPRISNLTTPRISGRSTPLGSLRSDELQKPAIASLPVRGALDEKQDIYSKAVALEEGEDEDAPDLEQNVAPRPALRIHAVKISLAIMLVILTQSLGVARLLNEYMWDGGYTRFALVEPMEMD</sequence>
<name>A0A9P3B740_9EURO</name>
<organism evidence="3 4">
    <name type="scientific">Aspergillus pseudoviridinutans</name>
    <dbReference type="NCBI Taxonomy" id="1517512"/>
    <lineage>
        <taxon>Eukaryota</taxon>
        <taxon>Fungi</taxon>
        <taxon>Dikarya</taxon>
        <taxon>Ascomycota</taxon>
        <taxon>Pezizomycotina</taxon>
        <taxon>Eurotiomycetes</taxon>
        <taxon>Eurotiomycetidae</taxon>
        <taxon>Eurotiales</taxon>
        <taxon>Aspergillaceae</taxon>
        <taxon>Aspergillus</taxon>
        <taxon>Aspergillus subgen. Fumigati</taxon>
    </lineage>
</organism>
<evidence type="ECO:0000313" key="3">
    <source>
        <dbReference type="EMBL" id="GIJ85917.1"/>
    </source>
</evidence>
<evidence type="ECO:0000259" key="2">
    <source>
        <dbReference type="Pfam" id="PF25550"/>
    </source>
</evidence>
<feature type="domain" description="DUF7928" evidence="2">
    <location>
        <begin position="83"/>
        <end position="226"/>
    </location>
</feature>
<dbReference type="PANTHER" id="PTHR35408">
    <property type="entry name" value="CHROMOSOME 15, WHOLE GENOME SHOTGUN SEQUENCE"/>
    <property type="match status" value="1"/>
</dbReference>
<dbReference type="GeneID" id="67003397"/>
<dbReference type="EMBL" id="BHVY01000003">
    <property type="protein sequence ID" value="GIJ85917.1"/>
    <property type="molecule type" value="Genomic_DNA"/>
</dbReference>
<dbReference type="Pfam" id="PF25550">
    <property type="entry name" value="DUF7928"/>
    <property type="match status" value="1"/>
</dbReference>
<evidence type="ECO:0000256" key="1">
    <source>
        <dbReference type="SAM" id="MobiDB-lite"/>
    </source>
</evidence>
<gene>
    <name evidence="3" type="ORF">Asppvi_004785</name>
</gene>